<dbReference type="RefSeq" id="WP_198125923.1">
    <property type="nucleotide sequence ID" value="NZ_JAECZC010000034.1"/>
</dbReference>
<proteinExistence type="predicted"/>
<organism evidence="1 2">
    <name type="scientific">Amazonocrinis nigriterrae CENA67</name>
    <dbReference type="NCBI Taxonomy" id="2794033"/>
    <lineage>
        <taxon>Bacteria</taxon>
        <taxon>Bacillati</taxon>
        <taxon>Cyanobacteriota</taxon>
        <taxon>Cyanophyceae</taxon>
        <taxon>Nostocales</taxon>
        <taxon>Nostocaceae</taxon>
        <taxon>Amazonocrinis</taxon>
        <taxon>Amazonocrinis nigriterrae</taxon>
    </lineage>
</organism>
<dbReference type="NCBIfam" id="NF033564">
    <property type="entry name" value="transpos_ISAs1"/>
    <property type="match status" value="1"/>
</dbReference>
<evidence type="ECO:0000313" key="1">
    <source>
        <dbReference type="EMBL" id="MBH8564065.1"/>
    </source>
</evidence>
<dbReference type="EMBL" id="JAECZC010000034">
    <property type="protein sequence ID" value="MBH8564065.1"/>
    <property type="molecule type" value="Genomic_DNA"/>
</dbReference>
<reference evidence="1 2" key="1">
    <citation type="journal article" date="2021" name="Int. J. Syst. Evol. Microbiol.">
        <title>Amazonocrinis nigriterrae gen. nov., sp. nov., Atlanticothrix silvestris gen. nov., sp. nov. and Dendronalium phyllosphericum gen. nov., sp. nov., nostocacean cyanobacteria from Brazilian environments.</title>
        <authorList>
            <person name="Alvarenga D.O."/>
            <person name="Andreote A.P.D."/>
            <person name="Branco L.H.Z."/>
            <person name="Delbaje E."/>
            <person name="Cruz R.B."/>
            <person name="Varani A.M."/>
            <person name="Fiore M.F."/>
        </authorList>
    </citation>
    <scope>NUCLEOTIDE SEQUENCE [LARGE SCALE GENOMIC DNA]</scope>
    <source>
        <strain evidence="1 2">CENA67</strain>
    </source>
</reference>
<comment type="caution">
    <text evidence="1">The sequence shown here is derived from an EMBL/GenBank/DDBJ whole genome shotgun (WGS) entry which is preliminary data.</text>
</comment>
<keyword evidence="2" id="KW-1185">Reference proteome</keyword>
<dbReference type="InterPro" id="IPR047647">
    <property type="entry name" value="ISAs1_transpos"/>
</dbReference>
<name>A0A8J7HV89_9NOST</name>
<dbReference type="PANTHER" id="PTHR30298:SF0">
    <property type="entry name" value="PROTEIN YBFL-RELATED"/>
    <property type="match status" value="1"/>
</dbReference>
<accession>A0A8J7HV89</accession>
<evidence type="ECO:0000313" key="2">
    <source>
        <dbReference type="Proteomes" id="UP000632766"/>
    </source>
</evidence>
<dbReference type="Proteomes" id="UP000632766">
    <property type="component" value="Unassembled WGS sequence"/>
</dbReference>
<dbReference type="InterPro" id="IPR051698">
    <property type="entry name" value="Transposase_11-like"/>
</dbReference>
<protein>
    <submittedName>
        <fullName evidence="1">ISAs1 family transposase</fullName>
    </submittedName>
</protein>
<dbReference type="PANTHER" id="PTHR30298">
    <property type="entry name" value="H REPEAT-ASSOCIATED PREDICTED TRANSPOSASE"/>
    <property type="match status" value="1"/>
</dbReference>
<sequence length="188" mass="21637">MLYTAKKTASLIIDGGNDYIIGLKQNQPTLYKMAQTQAQKETPLSCATTFENVHSRLVQRECKVFAAPEQIQKKWSGLKSFVVVERQGERDGQPFYERQFYICSQCLAAQELLADIQGHWGIENRLHWVRDVTFSEDFPPRRGGNAPVNWSILHNFFITIARQLGFRTIPQAQRALSNQLHKVFSFFV</sequence>
<dbReference type="AlphaFoldDB" id="A0A8J7HV89"/>
<gene>
    <name evidence="1" type="ORF">I8748_18055</name>
</gene>